<dbReference type="Gene3D" id="3.30.70.2190">
    <property type="match status" value="1"/>
</dbReference>
<dbReference type="InterPro" id="IPR006094">
    <property type="entry name" value="Oxid_FAD_bind_N"/>
</dbReference>
<evidence type="ECO:0000256" key="1">
    <source>
        <dbReference type="ARBA" id="ARBA00001974"/>
    </source>
</evidence>
<keyword evidence="3" id="KW-0285">Flavoprotein</keyword>
<dbReference type="RefSeq" id="WP_319615197.1">
    <property type="nucleotide sequence ID" value="NZ_JAWXYB010000018.1"/>
</dbReference>
<dbReference type="InterPro" id="IPR016167">
    <property type="entry name" value="FAD-bd_PCMH_sub1"/>
</dbReference>
<dbReference type="Proteomes" id="UP001279553">
    <property type="component" value="Unassembled WGS sequence"/>
</dbReference>
<comment type="caution">
    <text evidence="6">The sequence shown here is derived from an EMBL/GenBank/DDBJ whole genome shotgun (WGS) entry which is preliminary data.</text>
</comment>
<dbReference type="FunFam" id="1.10.45.10:FF:000001">
    <property type="entry name" value="D-lactate dehydrogenase mitochondrial"/>
    <property type="match status" value="1"/>
</dbReference>
<dbReference type="PANTHER" id="PTHR43716:SF2">
    <property type="entry name" value="BLL6224 PROTEIN"/>
    <property type="match status" value="1"/>
</dbReference>
<dbReference type="InterPro" id="IPR016166">
    <property type="entry name" value="FAD-bd_PCMH"/>
</dbReference>
<dbReference type="Gene3D" id="3.30.43.10">
    <property type="entry name" value="Uridine Diphospho-n-acetylenolpyruvylglucosamine Reductase, domain 2"/>
    <property type="match status" value="1"/>
</dbReference>
<dbReference type="InterPro" id="IPR036318">
    <property type="entry name" value="FAD-bd_PCMH-like_sf"/>
</dbReference>
<dbReference type="Gene3D" id="3.30.465.10">
    <property type="match status" value="1"/>
</dbReference>
<dbReference type="SUPFAM" id="SSF55103">
    <property type="entry name" value="FAD-linked oxidases, C-terminal domain"/>
    <property type="match status" value="1"/>
</dbReference>
<dbReference type="GO" id="GO:0003824">
    <property type="term" value="F:catalytic activity"/>
    <property type="evidence" value="ECO:0007669"/>
    <property type="project" value="InterPro"/>
</dbReference>
<dbReference type="PROSITE" id="PS51387">
    <property type="entry name" value="FAD_PCMH"/>
    <property type="match status" value="1"/>
</dbReference>
<dbReference type="Gene3D" id="3.30.70.2740">
    <property type="match status" value="1"/>
</dbReference>
<comment type="cofactor">
    <cofactor evidence="1">
        <name>FAD</name>
        <dbReference type="ChEBI" id="CHEBI:57692"/>
    </cofactor>
</comment>
<dbReference type="InterPro" id="IPR016164">
    <property type="entry name" value="FAD-linked_Oxase-like_C"/>
</dbReference>
<proteinExistence type="inferred from homology"/>
<dbReference type="Pfam" id="PF01565">
    <property type="entry name" value="FAD_binding_4"/>
    <property type="match status" value="1"/>
</dbReference>
<dbReference type="AlphaFoldDB" id="A0AAW9DTH0"/>
<evidence type="ECO:0000313" key="6">
    <source>
        <dbReference type="EMBL" id="MDX5932353.1"/>
    </source>
</evidence>
<evidence type="ECO:0000313" key="7">
    <source>
        <dbReference type="Proteomes" id="UP001279553"/>
    </source>
</evidence>
<accession>A0AAW9DTH0</accession>
<dbReference type="InterPro" id="IPR004113">
    <property type="entry name" value="FAD-bd_oxidored_4_C"/>
</dbReference>
<dbReference type="InterPro" id="IPR016171">
    <property type="entry name" value="Vanillyl_alc_oxidase_C-sub2"/>
</dbReference>
<dbReference type="InterPro" id="IPR016169">
    <property type="entry name" value="FAD-bd_PCMH_sub2"/>
</dbReference>
<keyword evidence="7" id="KW-1185">Reference proteome</keyword>
<dbReference type="InterPro" id="IPR051264">
    <property type="entry name" value="FAD-oxidored/transferase_4"/>
</dbReference>
<evidence type="ECO:0000256" key="3">
    <source>
        <dbReference type="ARBA" id="ARBA00022630"/>
    </source>
</evidence>
<dbReference type="PANTHER" id="PTHR43716">
    <property type="entry name" value="D-2-HYDROXYGLUTARATE DEHYDROGENASE, MITOCHONDRIAL"/>
    <property type="match status" value="1"/>
</dbReference>
<feature type="domain" description="FAD-binding PCMH-type" evidence="5">
    <location>
        <begin position="35"/>
        <end position="216"/>
    </location>
</feature>
<reference evidence="6 7" key="1">
    <citation type="submission" date="2023-11" db="EMBL/GenBank/DDBJ databases">
        <title>MicrobeMod: A computational toolkit for identifying prokaryotic methylation and restriction-modification with nanopore sequencing.</title>
        <authorList>
            <person name="Crits-Christoph A."/>
            <person name="Kang S.C."/>
            <person name="Lee H."/>
            <person name="Ostrov N."/>
        </authorList>
    </citation>
    <scope>NUCLEOTIDE SEQUENCE [LARGE SCALE GENOMIC DNA]</scope>
    <source>
        <strain evidence="6 7">DSMZ 700</strain>
    </source>
</reference>
<dbReference type="GO" id="GO:0071949">
    <property type="term" value="F:FAD binding"/>
    <property type="evidence" value="ECO:0007669"/>
    <property type="project" value="InterPro"/>
</dbReference>
<dbReference type="SUPFAM" id="SSF56176">
    <property type="entry name" value="FAD-binding/transporter-associated domain-like"/>
    <property type="match status" value="1"/>
</dbReference>
<keyword evidence="4" id="KW-0274">FAD</keyword>
<dbReference type="Pfam" id="PF02913">
    <property type="entry name" value="FAD-oxidase_C"/>
    <property type="match status" value="1"/>
</dbReference>
<dbReference type="GO" id="GO:0022904">
    <property type="term" value="P:respiratory electron transport chain"/>
    <property type="evidence" value="ECO:0007669"/>
    <property type="project" value="TreeGrafter"/>
</dbReference>
<dbReference type="Gene3D" id="1.10.45.10">
    <property type="entry name" value="Vanillyl-alcohol Oxidase, Chain A, domain 4"/>
    <property type="match status" value="1"/>
</dbReference>
<evidence type="ECO:0000259" key="5">
    <source>
        <dbReference type="PROSITE" id="PS51387"/>
    </source>
</evidence>
<protein>
    <submittedName>
        <fullName evidence="6">FAD-binding oxidoreductase</fullName>
    </submittedName>
</protein>
<dbReference type="EMBL" id="JAWXYB010000018">
    <property type="protein sequence ID" value="MDX5932353.1"/>
    <property type="molecule type" value="Genomic_DNA"/>
</dbReference>
<name>A0AAW9DTH0_ACIAO</name>
<gene>
    <name evidence="6" type="ORF">SIL87_16475</name>
</gene>
<organism evidence="6 7">
    <name type="scientific">Acidiphilium acidophilum</name>
    <name type="common">Thiobacillus acidophilus</name>
    <dbReference type="NCBI Taxonomy" id="76588"/>
    <lineage>
        <taxon>Bacteria</taxon>
        <taxon>Pseudomonadati</taxon>
        <taxon>Pseudomonadota</taxon>
        <taxon>Alphaproteobacteria</taxon>
        <taxon>Acetobacterales</taxon>
        <taxon>Acidocellaceae</taxon>
        <taxon>Acidiphilium</taxon>
    </lineage>
</organism>
<sequence length="470" mass="49343">MDELVDQLRAILGHGGVLDAAGDIAPYGTDWRGLFDHRPRAVVRPADTAGVAAAVRLCAASGVAIVPQGGNTSMVGGAVPGTAGSQIVLSLARMNAIRTIDRSGLTLEIEAGVTLRAAQLAAEAAGAFLPLSISAEGSAQIGGVISTNAGGNNTLRFGNTRDLVLGLEVVLPDGRIWNGLRRLRKDNTGYALRHLFAGAEGTLGIITAAVLRLAPMPRSRIACFCGLPSIGAVLDLYRRLRDEDEAALYAFEYISGTALDLALRHLPGARLPLERAAAHYVLVELATTRRAGDLGATLETVLGEALDAGSLDDAAIANSEAQRLAFWSLREHMADAQKRAGASIKNDVSVPVAAVPALLARAADMLAQHYPGARMAAFGHIGDGNIHLNVIQPEGADPARFEAQGDELMERVNTIIADLGGSFSAEHGIGLLKRHAFATWRGEVERDVMLRIKAAIDPAAIMNPGKIFEP</sequence>
<comment type="similarity">
    <text evidence="2">Belongs to the FAD-binding oxidoreductase/transferase type 4 family.</text>
</comment>
<evidence type="ECO:0000256" key="2">
    <source>
        <dbReference type="ARBA" id="ARBA00008000"/>
    </source>
</evidence>
<evidence type="ECO:0000256" key="4">
    <source>
        <dbReference type="ARBA" id="ARBA00022827"/>
    </source>
</evidence>